<keyword evidence="3" id="KW-1185">Reference proteome</keyword>
<dbReference type="PANTHER" id="PTHR22916:SF3">
    <property type="entry name" value="UDP-GLCNAC:BETAGAL BETA-1,3-N-ACETYLGLUCOSAMINYLTRANSFERASE-LIKE PROTEIN 1"/>
    <property type="match status" value="1"/>
</dbReference>
<evidence type="ECO:0000313" key="3">
    <source>
        <dbReference type="Proteomes" id="UP000198382"/>
    </source>
</evidence>
<dbReference type="PANTHER" id="PTHR22916">
    <property type="entry name" value="GLYCOSYLTRANSFERASE"/>
    <property type="match status" value="1"/>
</dbReference>
<evidence type="ECO:0000313" key="2">
    <source>
        <dbReference type="EMBL" id="OXA81463.1"/>
    </source>
</evidence>
<dbReference type="InterPro" id="IPR001173">
    <property type="entry name" value="Glyco_trans_2-like"/>
</dbReference>
<evidence type="ECO:0000259" key="1">
    <source>
        <dbReference type="Pfam" id="PF00535"/>
    </source>
</evidence>
<sequence length="336" mass="40016">MTDLKISIILPVYNGEKYLSQSIESCLNQTFKNIELIIVNDCSTDKTLSIATQYAQKDNRIKIISNFENKKLPASLNIGHNAASGDFLTWTSDDNFYELDALEKLLESLLENEADIVYSNIFLIDNFGNRIREVKLLGVENLIFGNVIGSCFLYRRNVFQKNKGYNETLFLVEDYDFWIRALLHSKYCKLDQFLYNYRKHGDSLTNQIKTVNNKQIIWIKNIETMYLEFSRNFMDHDFEVFSELQTKILSCQQIKFEWVIKNYSAIKKFKENIFRNKNFQNRKVIEKVFLNQIILLMIGDFVRKKSKYYCFFIFKNYYLFLDKNTMKILIKYSFFK</sequence>
<dbReference type="Proteomes" id="UP000198382">
    <property type="component" value="Unassembled WGS sequence"/>
</dbReference>
<protein>
    <recommendedName>
        <fullName evidence="1">Glycosyltransferase 2-like domain-containing protein</fullName>
    </recommendedName>
</protein>
<dbReference type="Gene3D" id="3.90.550.10">
    <property type="entry name" value="Spore Coat Polysaccharide Biosynthesis Protein SpsA, Chain A"/>
    <property type="match status" value="1"/>
</dbReference>
<reference evidence="2 3" key="1">
    <citation type="submission" date="2016-11" db="EMBL/GenBank/DDBJ databases">
        <title>Whole genomes of Flavobacteriaceae.</title>
        <authorList>
            <person name="Stine C."/>
            <person name="Li C."/>
            <person name="Tadesse D."/>
        </authorList>
    </citation>
    <scope>NUCLEOTIDE SEQUENCE [LARGE SCALE GENOMIC DNA]</scope>
    <source>
        <strain evidence="2 3">DSM 15937</strain>
    </source>
</reference>
<dbReference type="RefSeq" id="WP_074659423.1">
    <property type="nucleotide sequence ID" value="NZ_MUGV01000007.1"/>
</dbReference>
<gene>
    <name evidence="2" type="ORF">B0A65_04185</name>
</gene>
<dbReference type="SUPFAM" id="SSF53448">
    <property type="entry name" value="Nucleotide-diphospho-sugar transferases"/>
    <property type="match status" value="1"/>
</dbReference>
<dbReference type="Pfam" id="PF00535">
    <property type="entry name" value="Glycos_transf_2"/>
    <property type="match status" value="1"/>
</dbReference>
<comment type="caution">
    <text evidence="2">The sequence shown here is derived from an EMBL/GenBank/DDBJ whole genome shotgun (WGS) entry which is preliminary data.</text>
</comment>
<feature type="domain" description="Glycosyltransferase 2-like" evidence="1">
    <location>
        <begin position="7"/>
        <end position="161"/>
    </location>
</feature>
<proteinExistence type="predicted"/>
<name>A0ABX4BVK0_FLAFR</name>
<dbReference type="InterPro" id="IPR029044">
    <property type="entry name" value="Nucleotide-diphossugar_trans"/>
</dbReference>
<organism evidence="2 3">
    <name type="scientific">Flavobacterium frigidimaris</name>
    <dbReference type="NCBI Taxonomy" id="262320"/>
    <lineage>
        <taxon>Bacteria</taxon>
        <taxon>Pseudomonadati</taxon>
        <taxon>Bacteroidota</taxon>
        <taxon>Flavobacteriia</taxon>
        <taxon>Flavobacteriales</taxon>
        <taxon>Flavobacteriaceae</taxon>
        <taxon>Flavobacterium</taxon>
    </lineage>
</organism>
<accession>A0ABX4BVK0</accession>
<dbReference type="EMBL" id="MUGV01000007">
    <property type="protein sequence ID" value="OXA81463.1"/>
    <property type="molecule type" value="Genomic_DNA"/>
</dbReference>